<gene>
    <name evidence="3" type="ORF">CKO31_01715</name>
</gene>
<feature type="domain" description="Methyltransferase type 11" evidence="2">
    <location>
        <begin position="86"/>
        <end position="133"/>
    </location>
</feature>
<evidence type="ECO:0000256" key="1">
    <source>
        <dbReference type="SAM" id="MobiDB-lite"/>
    </source>
</evidence>
<proteinExistence type="predicted"/>
<dbReference type="GO" id="GO:0032259">
    <property type="term" value="P:methylation"/>
    <property type="evidence" value="ECO:0007669"/>
    <property type="project" value="UniProtKB-KW"/>
</dbReference>
<name>A0ABS1CC55_9GAMM</name>
<dbReference type="EMBL" id="NRRV01000002">
    <property type="protein sequence ID" value="MBK1629474.1"/>
    <property type="molecule type" value="Genomic_DNA"/>
</dbReference>
<dbReference type="RefSeq" id="WP_200233448.1">
    <property type="nucleotide sequence ID" value="NZ_NRRV01000002.1"/>
</dbReference>
<feature type="region of interest" description="Disordered" evidence="1">
    <location>
        <begin position="237"/>
        <end position="258"/>
    </location>
</feature>
<keyword evidence="3" id="KW-0808">Transferase</keyword>
<evidence type="ECO:0000313" key="4">
    <source>
        <dbReference type="Proteomes" id="UP000748752"/>
    </source>
</evidence>
<evidence type="ECO:0000259" key="2">
    <source>
        <dbReference type="Pfam" id="PF08241"/>
    </source>
</evidence>
<accession>A0ABS1CC55</accession>
<dbReference type="Proteomes" id="UP000748752">
    <property type="component" value="Unassembled WGS sequence"/>
</dbReference>
<dbReference type="InterPro" id="IPR013216">
    <property type="entry name" value="Methyltransf_11"/>
</dbReference>
<protein>
    <submittedName>
        <fullName evidence="3">SAM-dependent methyltransferase</fullName>
    </submittedName>
</protein>
<keyword evidence="3" id="KW-0489">Methyltransferase</keyword>
<reference evidence="3 4" key="1">
    <citation type="journal article" date="2020" name="Microorganisms">
        <title>Osmotic Adaptation and Compatible Solute Biosynthesis of Phototrophic Bacteria as Revealed from Genome Analyses.</title>
        <authorList>
            <person name="Imhoff J.F."/>
            <person name="Rahn T."/>
            <person name="Kunzel S."/>
            <person name="Keller A."/>
            <person name="Neulinger S.C."/>
        </authorList>
    </citation>
    <scope>NUCLEOTIDE SEQUENCE [LARGE SCALE GENOMIC DNA]</scope>
    <source>
        <strain evidence="3 4">DSM 6210</strain>
    </source>
</reference>
<comment type="caution">
    <text evidence="3">The sequence shown here is derived from an EMBL/GenBank/DDBJ whole genome shotgun (WGS) entry which is preliminary data.</text>
</comment>
<dbReference type="Gene3D" id="3.40.50.150">
    <property type="entry name" value="Vaccinia Virus protein VP39"/>
    <property type="match status" value="1"/>
</dbReference>
<dbReference type="SUPFAM" id="SSF53335">
    <property type="entry name" value="S-adenosyl-L-methionine-dependent methyltransferases"/>
    <property type="match status" value="1"/>
</dbReference>
<evidence type="ECO:0000313" key="3">
    <source>
        <dbReference type="EMBL" id="MBK1629474.1"/>
    </source>
</evidence>
<dbReference type="GO" id="GO:0008168">
    <property type="term" value="F:methyltransferase activity"/>
    <property type="evidence" value="ECO:0007669"/>
    <property type="project" value="UniProtKB-KW"/>
</dbReference>
<keyword evidence="4" id="KW-1185">Reference proteome</keyword>
<sequence length="258" mass="28933">MKSCPRTPADALSTLGHWYRTPLGRYVAHAEAVCLERLLADSFGHYVVQFGAQEQFADAIATCRIRQRVVLGEGVDAAVADRAGIRALPQALPLDSASVDAVVLPHTLDFVAEAPDVLREVERVLIPEGRVVIYCFNPLSTWGLLRWWPLRGGRRRVPWCGAQLTPFRIGDWLRLLGFTQETREMLVFRPPLRRAQSPRLDWLETAGASWWPLLGGVFVVRAVKRVPAQTPLRPAWKPASPLLPGRPAEPTVRRERND</sequence>
<dbReference type="InterPro" id="IPR029063">
    <property type="entry name" value="SAM-dependent_MTases_sf"/>
</dbReference>
<dbReference type="Pfam" id="PF08241">
    <property type="entry name" value="Methyltransf_11"/>
    <property type="match status" value="1"/>
</dbReference>
<organism evidence="3 4">
    <name type="scientific">Thiohalocapsa halophila</name>
    <dbReference type="NCBI Taxonomy" id="69359"/>
    <lineage>
        <taxon>Bacteria</taxon>
        <taxon>Pseudomonadati</taxon>
        <taxon>Pseudomonadota</taxon>
        <taxon>Gammaproteobacteria</taxon>
        <taxon>Chromatiales</taxon>
        <taxon>Chromatiaceae</taxon>
        <taxon>Thiohalocapsa</taxon>
    </lineage>
</organism>